<dbReference type="AlphaFoldDB" id="A0A8H7AWF8"/>
<dbReference type="GeneID" id="62208232"/>
<evidence type="ECO:0000313" key="2">
    <source>
        <dbReference type="Proteomes" id="UP000596902"/>
    </source>
</evidence>
<accession>A0A8H7AWF8</accession>
<keyword evidence="2" id="KW-1185">Reference proteome</keyword>
<evidence type="ECO:0000313" key="1">
    <source>
        <dbReference type="EMBL" id="KAF7671784.1"/>
    </source>
</evidence>
<reference evidence="1" key="1">
    <citation type="submission" date="2020-01" db="EMBL/GenBank/DDBJ databases">
        <authorList>
            <person name="Feng Z.H.Z."/>
        </authorList>
    </citation>
    <scope>NUCLEOTIDE SEQUENCE</scope>
    <source>
        <strain evidence="1">CBS107.38</strain>
    </source>
</reference>
<sequence length="61" mass="6957">MVPSQSTGTRARKGKAADRWCVQDRCALKCRKTFGKITMIGHWVCNGLCARKNKRKSRTFI</sequence>
<dbReference type="RefSeq" id="XP_038782145.1">
    <property type="nucleotide sequence ID" value="XM_038935054.1"/>
</dbReference>
<name>A0A8H7AWF8_9PLEO</name>
<proteinExistence type="predicted"/>
<organism evidence="1 2">
    <name type="scientific">Alternaria burnsii</name>
    <dbReference type="NCBI Taxonomy" id="1187904"/>
    <lineage>
        <taxon>Eukaryota</taxon>
        <taxon>Fungi</taxon>
        <taxon>Dikarya</taxon>
        <taxon>Ascomycota</taxon>
        <taxon>Pezizomycotina</taxon>
        <taxon>Dothideomycetes</taxon>
        <taxon>Pleosporomycetidae</taxon>
        <taxon>Pleosporales</taxon>
        <taxon>Pleosporineae</taxon>
        <taxon>Pleosporaceae</taxon>
        <taxon>Alternaria</taxon>
        <taxon>Alternaria sect. Alternaria</taxon>
    </lineage>
</organism>
<gene>
    <name evidence="1" type="ORF">GT037_010007</name>
</gene>
<protein>
    <submittedName>
        <fullName evidence="1">Uncharacterized protein</fullName>
    </submittedName>
</protein>
<reference evidence="1" key="2">
    <citation type="submission" date="2020-08" db="EMBL/GenBank/DDBJ databases">
        <title>Draft Genome Sequence of Cumin Blight Pathogen Alternaria burnsii.</title>
        <authorList>
            <person name="Feng Z."/>
        </authorList>
    </citation>
    <scope>NUCLEOTIDE SEQUENCE</scope>
    <source>
        <strain evidence="1">CBS107.38</strain>
    </source>
</reference>
<dbReference type="Proteomes" id="UP000596902">
    <property type="component" value="Unassembled WGS sequence"/>
</dbReference>
<comment type="caution">
    <text evidence="1">The sequence shown here is derived from an EMBL/GenBank/DDBJ whole genome shotgun (WGS) entry which is preliminary data.</text>
</comment>
<dbReference type="EMBL" id="JAAABM010000019">
    <property type="protein sequence ID" value="KAF7671784.1"/>
    <property type="molecule type" value="Genomic_DNA"/>
</dbReference>